<dbReference type="InterPro" id="IPR052528">
    <property type="entry name" value="Sugar_transport-like"/>
</dbReference>
<dbReference type="OrthoDB" id="1714505at2"/>
<dbReference type="Pfam" id="PF07690">
    <property type="entry name" value="MFS_1"/>
    <property type="match status" value="1"/>
</dbReference>
<feature type="transmembrane region" description="Helical" evidence="4">
    <location>
        <begin position="362"/>
        <end position="379"/>
    </location>
</feature>
<gene>
    <name evidence="6" type="ORF">EW093_07660</name>
</gene>
<feature type="transmembrane region" description="Helical" evidence="4">
    <location>
        <begin position="159"/>
        <end position="178"/>
    </location>
</feature>
<dbReference type="EMBL" id="CP035807">
    <property type="protein sequence ID" value="QEN04584.1"/>
    <property type="molecule type" value="Genomic_DNA"/>
</dbReference>
<keyword evidence="7" id="KW-1185">Reference proteome</keyword>
<dbReference type="PANTHER" id="PTHR23526">
    <property type="entry name" value="INTEGRAL MEMBRANE TRANSPORT PROTEIN-RELATED"/>
    <property type="match status" value="1"/>
</dbReference>
<dbReference type="InterPro" id="IPR020846">
    <property type="entry name" value="MFS_dom"/>
</dbReference>
<name>A0A5C1QCZ5_9SPIO</name>
<feature type="domain" description="Major facilitator superfamily (MFS) profile" evidence="5">
    <location>
        <begin position="232"/>
        <end position="382"/>
    </location>
</feature>
<accession>A0A5C1QCZ5</accession>
<organism evidence="6 7">
    <name type="scientific">Thiospirochaeta perfilievii</name>
    <dbReference type="NCBI Taxonomy" id="252967"/>
    <lineage>
        <taxon>Bacteria</taxon>
        <taxon>Pseudomonadati</taxon>
        <taxon>Spirochaetota</taxon>
        <taxon>Spirochaetia</taxon>
        <taxon>Spirochaetales</taxon>
        <taxon>Spirochaetaceae</taxon>
        <taxon>Thiospirochaeta</taxon>
    </lineage>
</organism>
<keyword evidence="2 4" id="KW-1133">Transmembrane helix</keyword>
<reference evidence="6 7" key="1">
    <citation type="submission" date="2019-02" db="EMBL/GenBank/DDBJ databases">
        <authorList>
            <person name="Fomenkov A."/>
            <person name="Dubinina G."/>
            <person name="Grabovich M."/>
            <person name="Vincze T."/>
            <person name="Roberts R.J."/>
        </authorList>
    </citation>
    <scope>NUCLEOTIDE SEQUENCE [LARGE SCALE GENOMIC DNA]</scope>
    <source>
        <strain evidence="6 7">P</strain>
    </source>
</reference>
<feature type="transmembrane region" description="Helical" evidence="4">
    <location>
        <begin position="270"/>
        <end position="289"/>
    </location>
</feature>
<feature type="transmembrane region" description="Helical" evidence="4">
    <location>
        <begin position="301"/>
        <end position="318"/>
    </location>
</feature>
<evidence type="ECO:0000259" key="5">
    <source>
        <dbReference type="PROSITE" id="PS50850"/>
    </source>
</evidence>
<evidence type="ECO:0000256" key="1">
    <source>
        <dbReference type="ARBA" id="ARBA00022692"/>
    </source>
</evidence>
<dbReference type="GO" id="GO:0022857">
    <property type="term" value="F:transmembrane transporter activity"/>
    <property type="evidence" value="ECO:0007669"/>
    <property type="project" value="InterPro"/>
</dbReference>
<evidence type="ECO:0000256" key="3">
    <source>
        <dbReference type="ARBA" id="ARBA00023136"/>
    </source>
</evidence>
<evidence type="ECO:0000313" key="6">
    <source>
        <dbReference type="EMBL" id="QEN04584.1"/>
    </source>
</evidence>
<dbReference type="AlphaFoldDB" id="A0A5C1QCZ5"/>
<dbReference type="InterPro" id="IPR036259">
    <property type="entry name" value="MFS_trans_sf"/>
</dbReference>
<dbReference type="SUPFAM" id="SSF103473">
    <property type="entry name" value="MFS general substrate transporter"/>
    <property type="match status" value="1"/>
</dbReference>
<dbReference type="PANTHER" id="PTHR23526:SF2">
    <property type="entry name" value="MAJOR FACILITATOR SUPERFAMILY (MFS) PROFILE DOMAIN-CONTAINING PROTEIN"/>
    <property type="match status" value="1"/>
</dbReference>
<dbReference type="RefSeq" id="WP_149567827.1">
    <property type="nucleotide sequence ID" value="NZ_CP035807.1"/>
</dbReference>
<evidence type="ECO:0000256" key="2">
    <source>
        <dbReference type="ARBA" id="ARBA00022989"/>
    </source>
</evidence>
<feature type="transmembrane region" description="Helical" evidence="4">
    <location>
        <begin position="117"/>
        <end position="139"/>
    </location>
</feature>
<proteinExistence type="predicted"/>
<sequence length="382" mass="42187">MNNKKISQKEFNRALKLTLLGGSSFTIWFSVASPQPIFNVFFTNYLGATSSQLGILIGIVQLATLFNLLSILIYGKIKTRKAYLVTCHLIHRLLGVLLAVSSFYMARTGDNRGVIKLIFVGSAISWILASSSGAGWWSWMADLIPDNIRATFFGQRSSVMNIVNIIWFMGVSVLLDTWTSVNVFIVYGVIFSIASIGGLADIIMIAFIVEPEQKEREKLTLEHFLEPLKDRNFIIFSIGVGVSVFAVNVFAPFTSPYITAKDTIGAPNTWLGIMFVISQLTWILVSPSWGLIMDKFGRKPVLMIGCLSTFANLFYFILSPTNYTFILPVIALSSGLLAPALWDGINQMMLSLTPDKNRTAFVAWNMTIVGLVSAGGPILEGY</sequence>
<dbReference type="Gene3D" id="1.20.1250.20">
    <property type="entry name" value="MFS general substrate transporter like domains"/>
    <property type="match status" value="2"/>
</dbReference>
<feature type="transmembrane region" description="Helical" evidence="4">
    <location>
        <begin position="184"/>
        <end position="209"/>
    </location>
</feature>
<dbReference type="InterPro" id="IPR011701">
    <property type="entry name" value="MFS"/>
</dbReference>
<feature type="transmembrane region" description="Helical" evidence="4">
    <location>
        <begin position="53"/>
        <end position="75"/>
    </location>
</feature>
<feature type="transmembrane region" description="Helical" evidence="4">
    <location>
        <begin position="324"/>
        <end position="342"/>
    </location>
</feature>
<reference evidence="6 7" key="2">
    <citation type="submission" date="2019-09" db="EMBL/GenBank/DDBJ databases">
        <title>Complete Genome Sequence and Methylome Analysis of free living Spirochaetas.</title>
        <authorList>
            <person name="Leshcheva N."/>
            <person name="Mikheeva N."/>
        </authorList>
    </citation>
    <scope>NUCLEOTIDE SEQUENCE [LARGE SCALE GENOMIC DNA]</scope>
    <source>
        <strain evidence="6 7">P</strain>
    </source>
</reference>
<feature type="transmembrane region" description="Helical" evidence="4">
    <location>
        <begin position="233"/>
        <end position="258"/>
    </location>
</feature>
<dbReference type="Proteomes" id="UP000323824">
    <property type="component" value="Chromosome"/>
</dbReference>
<evidence type="ECO:0000256" key="4">
    <source>
        <dbReference type="SAM" id="Phobius"/>
    </source>
</evidence>
<keyword evidence="1 4" id="KW-0812">Transmembrane</keyword>
<keyword evidence="3 4" id="KW-0472">Membrane</keyword>
<feature type="transmembrane region" description="Helical" evidence="4">
    <location>
        <begin position="82"/>
        <end position="105"/>
    </location>
</feature>
<dbReference type="KEGG" id="sper:EW093_07660"/>
<dbReference type="PROSITE" id="PS50850">
    <property type="entry name" value="MFS"/>
    <property type="match status" value="1"/>
</dbReference>
<protein>
    <submittedName>
        <fullName evidence="6">MFS transporter</fullName>
    </submittedName>
</protein>
<evidence type="ECO:0000313" key="7">
    <source>
        <dbReference type="Proteomes" id="UP000323824"/>
    </source>
</evidence>